<name>A0ACC0V822_9HYPO</name>
<dbReference type="Proteomes" id="UP001163324">
    <property type="component" value="Chromosome 2"/>
</dbReference>
<gene>
    <name evidence="1" type="ORF">N3K66_001973</name>
</gene>
<reference evidence="1" key="1">
    <citation type="submission" date="2022-10" db="EMBL/GenBank/DDBJ databases">
        <title>Complete Genome of Trichothecium roseum strain YXFP-22015, a Plant Pathogen Isolated from Citrus.</title>
        <authorList>
            <person name="Wang Y."/>
            <person name="Zhu L."/>
        </authorList>
    </citation>
    <scope>NUCLEOTIDE SEQUENCE</scope>
    <source>
        <strain evidence="1">YXFP-22015</strain>
    </source>
</reference>
<protein>
    <submittedName>
        <fullName evidence="1">Uncharacterized protein</fullName>
    </submittedName>
</protein>
<organism evidence="1 2">
    <name type="scientific">Trichothecium roseum</name>
    <dbReference type="NCBI Taxonomy" id="47278"/>
    <lineage>
        <taxon>Eukaryota</taxon>
        <taxon>Fungi</taxon>
        <taxon>Dikarya</taxon>
        <taxon>Ascomycota</taxon>
        <taxon>Pezizomycotina</taxon>
        <taxon>Sordariomycetes</taxon>
        <taxon>Hypocreomycetidae</taxon>
        <taxon>Hypocreales</taxon>
        <taxon>Hypocreales incertae sedis</taxon>
        <taxon>Trichothecium</taxon>
    </lineage>
</organism>
<proteinExistence type="predicted"/>
<accession>A0ACC0V822</accession>
<sequence>MSSQQQQQQQHAKPPGPPYLPQVAMLGGVPATLPDVPVAAVLLALFAAAAALNMTIFQLNRRRGHKFVLSGVTFGFCMARITANAMRVAWSQHPSDARVALAAGVFTNAGVLLLFVINLIFFQRVLRAHHPRFGWSRGVSWAFKFLYLGIFSCLAMVVVAVVYSYHTLDRGVQAQLRDVRLVASVYLAILAFIPLPGTILTVLIPRSGPVDNFGTGSMRTKVVLLIFTSTLLSLGASFRTGTSFFTRPLDNPGWFNHKAAFYCFNFVIELIVVYTYALMRMDRRFWIPDGAKGPGSYTRGTVGKASESQDEEAGERTLVPEEENAKQRQ</sequence>
<keyword evidence="2" id="KW-1185">Reference proteome</keyword>
<evidence type="ECO:0000313" key="2">
    <source>
        <dbReference type="Proteomes" id="UP001163324"/>
    </source>
</evidence>
<dbReference type="EMBL" id="CM047941">
    <property type="protein sequence ID" value="KAI9902621.1"/>
    <property type="molecule type" value="Genomic_DNA"/>
</dbReference>
<evidence type="ECO:0000313" key="1">
    <source>
        <dbReference type="EMBL" id="KAI9902621.1"/>
    </source>
</evidence>
<comment type="caution">
    <text evidence="1">The sequence shown here is derived from an EMBL/GenBank/DDBJ whole genome shotgun (WGS) entry which is preliminary data.</text>
</comment>